<dbReference type="InterPro" id="IPR018320">
    <property type="entry name" value="DNA_polymerase_1"/>
</dbReference>
<evidence type="ECO:0000259" key="16">
    <source>
        <dbReference type="SMART" id="SM00475"/>
    </source>
</evidence>
<evidence type="ECO:0000256" key="3">
    <source>
        <dbReference type="ARBA" id="ARBA00022695"/>
    </source>
</evidence>
<dbReference type="Pfam" id="PF01367">
    <property type="entry name" value="5_3_exonuc"/>
    <property type="match status" value="1"/>
</dbReference>
<organism evidence="18 19">
    <name type="scientific">Schaalia cardiffensis F0333</name>
    <dbReference type="NCBI Taxonomy" id="888050"/>
    <lineage>
        <taxon>Bacteria</taxon>
        <taxon>Bacillati</taxon>
        <taxon>Actinomycetota</taxon>
        <taxon>Actinomycetes</taxon>
        <taxon>Actinomycetales</taxon>
        <taxon>Actinomycetaceae</taxon>
        <taxon>Schaalia</taxon>
    </lineage>
</organism>
<feature type="domain" description="5'-3' exonuclease" evidence="16">
    <location>
        <begin position="1"/>
        <end position="263"/>
    </location>
</feature>
<evidence type="ECO:0000256" key="7">
    <source>
        <dbReference type="ARBA" id="ARBA00022801"/>
    </source>
</evidence>
<dbReference type="Pfam" id="PF02739">
    <property type="entry name" value="5_3_exonuc_N"/>
    <property type="match status" value="1"/>
</dbReference>
<evidence type="ECO:0000256" key="13">
    <source>
        <dbReference type="ARBA" id="ARBA00053603"/>
    </source>
</evidence>
<gene>
    <name evidence="15 18" type="primary">polA</name>
    <name evidence="18" type="ORF">HMPREF9004_1464</name>
</gene>
<dbReference type="CDD" id="cd06140">
    <property type="entry name" value="DNA_polA_I_Bacillus_like_exo"/>
    <property type="match status" value="1"/>
</dbReference>
<dbReference type="SUPFAM" id="SSF56672">
    <property type="entry name" value="DNA/RNA polymerases"/>
    <property type="match status" value="1"/>
</dbReference>
<dbReference type="InterPro" id="IPR001098">
    <property type="entry name" value="DNA-dir_DNA_pol_A_palm_dom"/>
</dbReference>
<dbReference type="GO" id="GO:0003677">
    <property type="term" value="F:DNA binding"/>
    <property type="evidence" value="ECO:0007669"/>
    <property type="project" value="UniProtKB-UniRule"/>
</dbReference>
<dbReference type="Gene3D" id="3.30.70.370">
    <property type="match status" value="1"/>
</dbReference>
<dbReference type="NCBIfam" id="TIGR00593">
    <property type="entry name" value="pola"/>
    <property type="match status" value="1"/>
</dbReference>
<evidence type="ECO:0000256" key="6">
    <source>
        <dbReference type="ARBA" id="ARBA00022763"/>
    </source>
</evidence>
<evidence type="ECO:0000256" key="14">
    <source>
        <dbReference type="NCBIfam" id="TIGR00593"/>
    </source>
</evidence>
<dbReference type="Gene3D" id="1.10.150.20">
    <property type="entry name" value="5' to 3' exonuclease, C-terminal subdomain"/>
    <property type="match status" value="2"/>
</dbReference>
<dbReference type="AlphaFoldDB" id="N6WBE4"/>
<dbReference type="InterPro" id="IPR029060">
    <property type="entry name" value="PIN-like_dom_sf"/>
</dbReference>
<evidence type="ECO:0000313" key="18">
    <source>
        <dbReference type="EMBL" id="ENO17554.1"/>
    </source>
</evidence>
<dbReference type="InterPro" id="IPR008918">
    <property type="entry name" value="HhH2"/>
</dbReference>
<dbReference type="PANTHER" id="PTHR10133:SF27">
    <property type="entry name" value="DNA POLYMERASE NU"/>
    <property type="match status" value="1"/>
</dbReference>
<protein>
    <recommendedName>
        <fullName evidence="14 15">DNA polymerase I</fullName>
        <ecNumber evidence="14 15">2.7.7.7</ecNumber>
    </recommendedName>
</protein>
<dbReference type="SUPFAM" id="SSF88723">
    <property type="entry name" value="PIN domain-like"/>
    <property type="match status" value="1"/>
</dbReference>
<comment type="function">
    <text evidence="13">In addition to polymerase activity, this DNA polymerase exhibits 3'-5' and 5'-3' exonuclease activity.</text>
</comment>
<dbReference type="InterPro" id="IPR036279">
    <property type="entry name" value="5-3_exonuclease_C_sf"/>
</dbReference>
<keyword evidence="8 15" id="KW-0269">Exonuclease</keyword>
<dbReference type="Proteomes" id="UP000013015">
    <property type="component" value="Unassembled WGS sequence"/>
</dbReference>
<evidence type="ECO:0000256" key="12">
    <source>
        <dbReference type="ARBA" id="ARBA00049244"/>
    </source>
</evidence>
<keyword evidence="2 15" id="KW-0808">Transferase</keyword>
<dbReference type="HOGENOM" id="CLU_004675_0_0_11"/>
<dbReference type="SUPFAM" id="SSF47807">
    <property type="entry name" value="5' to 3' exonuclease, C-terminal subdomain"/>
    <property type="match status" value="1"/>
</dbReference>
<comment type="catalytic activity">
    <reaction evidence="12 15">
        <text>DNA(n) + a 2'-deoxyribonucleoside 5'-triphosphate = DNA(n+1) + diphosphate</text>
        <dbReference type="Rhea" id="RHEA:22508"/>
        <dbReference type="Rhea" id="RHEA-COMP:17339"/>
        <dbReference type="Rhea" id="RHEA-COMP:17340"/>
        <dbReference type="ChEBI" id="CHEBI:33019"/>
        <dbReference type="ChEBI" id="CHEBI:61560"/>
        <dbReference type="ChEBI" id="CHEBI:173112"/>
        <dbReference type="EC" id="2.7.7.7"/>
    </reaction>
</comment>
<comment type="caution">
    <text evidence="18">The sequence shown here is derived from an EMBL/GenBank/DDBJ whole genome shotgun (WGS) entry which is preliminary data.</text>
</comment>
<evidence type="ECO:0000256" key="9">
    <source>
        <dbReference type="ARBA" id="ARBA00022932"/>
    </source>
</evidence>
<feature type="domain" description="DNA-directed DNA polymerase family A palm" evidence="17">
    <location>
        <begin position="660"/>
        <end position="867"/>
    </location>
</feature>
<dbReference type="Gene3D" id="3.40.50.1010">
    <property type="entry name" value="5'-nuclease"/>
    <property type="match status" value="1"/>
</dbReference>
<dbReference type="InterPro" id="IPR020045">
    <property type="entry name" value="DNA_polI_H3TH"/>
</dbReference>
<dbReference type="CDD" id="cd09859">
    <property type="entry name" value="PIN_53EXO"/>
    <property type="match status" value="1"/>
</dbReference>
<dbReference type="PRINTS" id="PR00868">
    <property type="entry name" value="DNAPOLI"/>
</dbReference>
<dbReference type="GO" id="GO:0003887">
    <property type="term" value="F:DNA-directed DNA polymerase activity"/>
    <property type="evidence" value="ECO:0007669"/>
    <property type="project" value="UniProtKB-UniRule"/>
</dbReference>
<name>N6WBE4_9ACTO</name>
<evidence type="ECO:0000256" key="2">
    <source>
        <dbReference type="ARBA" id="ARBA00022679"/>
    </source>
</evidence>
<dbReference type="FunFam" id="3.40.50.1010:FF:000001">
    <property type="entry name" value="DNA polymerase I"/>
    <property type="match status" value="1"/>
</dbReference>
<evidence type="ECO:0000259" key="17">
    <source>
        <dbReference type="SMART" id="SM00482"/>
    </source>
</evidence>
<evidence type="ECO:0000256" key="15">
    <source>
        <dbReference type="RuleBase" id="RU004460"/>
    </source>
</evidence>
<dbReference type="InterPro" id="IPR043502">
    <property type="entry name" value="DNA/RNA_pol_sf"/>
</dbReference>
<dbReference type="GO" id="GO:0008409">
    <property type="term" value="F:5'-3' exonuclease activity"/>
    <property type="evidence" value="ECO:0007669"/>
    <property type="project" value="UniProtKB-UniRule"/>
</dbReference>
<dbReference type="InterPro" id="IPR012337">
    <property type="entry name" value="RNaseH-like_sf"/>
</dbReference>
<evidence type="ECO:0000256" key="4">
    <source>
        <dbReference type="ARBA" id="ARBA00022705"/>
    </source>
</evidence>
<comment type="function">
    <text evidence="15">In addition to polymerase activity, this DNA polymerase exhibits 5'-3' exonuclease activity.</text>
</comment>
<dbReference type="SMART" id="SM00482">
    <property type="entry name" value="POLAc"/>
    <property type="match status" value="1"/>
</dbReference>
<comment type="similarity">
    <text evidence="1 15">Belongs to the DNA polymerase type-A family.</text>
</comment>
<dbReference type="PANTHER" id="PTHR10133">
    <property type="entry name" value="DNA POLYMERASE I"/>
    <property type="match status" value="1"/>
</dbReference>
<keyword evidence="9 15" id="KW-0239">DNA-directed DNA polymerase</keyword>
<evidence type="ECO:0000256" key="11">
    <source>
        <dbReference type="ARBA" id="ARBA00023204"/>
    </source>
</evidence>
<keyword evidence="6 15" id="KW-0227">DNA damage</keyword>
<keyword evidence="19" id="KW-1185">Reference proteome</keyword>
<dbReference type="GO" id="GO:0006261">
    <property type="term" value="P:DNA-templated DNA replication"/>
    <property type="evidence" value="ECO:0007669"/>
    <property type="project" value="UniProtKB-UniRule"/>
</dbReference>
<dbReference type="FunFam" id="1.10.150.20:FF:000002">
    <property type="entry name" value="DNA polymerase I"/>
    <property type="match status" value="1"/>
</dbReference>
<evidence type="ECO:0000313" key="19">
    <source>
        <dbReference type="Proteomes" id="UP000013015"/>
    </source>
</evidence>
<keyword evidence="5" id="KW-0540">Nuclease</keyword>
<dbReference type="SMART" id="SM00279">
    <property type="entry name" value="HhH2"/>
    <property type="match status" value="1"/>
</dbReference>
<dbReference type="Pfam" id="PF00476">
    <property type="entry name" value="DNA_pol_A"/>
    <property type="match status" value="1"/>
</dbReference>
<dbReference type="RefSeq" id="WP_005963828.1">
    <property type="nucleotide sequence ID" value="NZ_CP040505.1"/>
</dbReference>
<evidence type="ECO:0000256" key="1">
    <source>
        <dbReference type="ARBA" id="ARBA00007705"/>
    </source>
</evidence>
<dbReference type="SUPFAM" id="SSF53098">
    <property type="entry name" value="Ribonuclease H-like"/>
    <property type="match status" value="1"/>
</dbReference>
<keyword evidence="4 15" id="KW-0235">DNA replication</keyword>
<dbReference type="EC" id="2.7.7.7" evidence="14 15"/>
<dbReference type="Gene3D" id="1.20.1060.10">
    <property type="entry name" value="Taq DNA Polymerase, Chain T, domain 4"/>
    <property type="match status" value="1"/>
</dbReference>
<dbReference type="InterPro" id="IPR020046">
    <property type="entry name" value="5-3_exonucl_a-hlix_arch_N"/>
</dbReference>
<dbReference type="InterPro" id="IPR002298">
    <property type="entry name" value="DNA_polymerase_A"/>
</dbReference>
<dbReference type="FunFam" id="1.10.150.20:FF:000003">
    <property type="entry name" value="DNA polymerase I"/>
    <property type="match status" value="1"/>
</dbReference>
<dbReference type="PATRIC" id="fig|888050.3.peg.1400"/>
<dbReference type="InterPro" id="IPR002421">
    <property type="entry name" value="5-3_exonuclease"/>
</dbReference>
<dbReference type="OrthoDB" id="9806424at2"/>
<dbReference type="SMART" id="SM00475">
    <property type="entry name" value="53EXOc"/>
    <property type="match status" value="1"/>
</dbReference>
<sequence length="904" mass="99327">MSDTLLIIDGHSMAFRAFYALPADKFFTKSGQCTNAVYGFVSMLVKLLETESPSHIAVAFDVSRESFRTKEYPDYKGTRDATPEEFKGQVELISQVLDTMGIVSLRKDGYEADDILATLAKQGSEEGMRVLVVSGDRDSFQTVTDSVTVLYPGMSPGDLRRMTPEAVEAKYGVPPERYPEIAALVGETSDNLPGVPGVGPKTAAQWINSFDGLDNLLSRAHEVKGKRGEALREHMEDVKRNRRLNHLLTDLELDVQVGDLNRGATRKAELFSLFDSLEFGNLRSRVMAVSGIGAEPGEENEDAGPGGFSWDADMDVTLAGASSDLARWFRSAGPLQAVFVLGSGVPARGHIERFAIWAEDKALILDPAILDPKQEAELLERLASAQLIVHDAKALSHALRAQGWEMPWPSKDVQLAAYLVRPDSRSVSIDDLLNRYLDVPKEEEAASDALFEMGASAEELLSPSELRAARTVRALPVLWEILAKSLEESKELSLLENVELPVSKVLADMEDTGIRVDLGVLEAQSRDFGVEVEAARAEAIEVIGEDVNLSSPKQLQRILFEVLDLPKTKKTKTGYTTNAEALLDLRERARFQGGPGFVFLDRLLMHRDRIKLKQMVDTLISTVLPDGRIHSSFSQVVAATGRLASADPNLQNIPARTPDGVRIRSAFIAGQGYESLMSADYSQIEMRIMAHLSKDAGLIEAFASGEDLHKTMASMVFGTPVEQVTPEQRSRIKATSYGLAYGLSSYGLARQLKIPVPEAAALRDRYFERFAGVRDYLESLVEQARIDGYTATMFGRRRYLPDLASSNRQRREMAERAALNAPIQGSAADIIKIAMVNVAEALTKAELKSRLLVQIHDELLVEIAQGEAQRVEEIVRREMASPVEMSVALDVAVGIGPNWMAAAH</sequence>
<keyword evidence="10 15" id="KW-0238">DNA-binding</keyword>
<evidence type="ECO:0000256" key="8">
    <source>
        <dbReference type="ARBA" id="ARBA00022839"/>
    </source>
</evidence>
<dbReference type="eggNOG" id="COG0258">
    <property type="taxonomic scope" value="Bacteria"/>
</dbReference>
<keyword evidence="3 15" id="KW-0548">Nucleotidyltransferase</keyword>
<dbReference type="GO" id="GO:0006302">
    <property type="term" value="P:double-strand break repair"/>
    <property type="evidence" value="ECO:0007669"/>
    <property type="project" value="TreeGrafter"/>
</dbReference>
<dbReference type="CDD" id="cd09898">
    <property type="entry name" value="H3TH_53EXO"/>
    <property type="match status" value="1"/>
</dbReference>
<accession>N6WBE4</accession>
<dbReference type="STRING" id="888050.HMPREF9004_1464"/>
<keyword evidence="7 15" id="KW-0378">Hydrolase</keyword>
<dbReference type="CDD" id="cd08637">
    <property type="entry name" value="DNA_pol_A_pol_I_C"/>
    <property type="match status" value="1"/>
</dbReference>
<dbReference type="NCBIfam" id="NF004397">
    <property type="entry name" value="PRK05755.1"/>
    <property type="match status" value="1"/>
</dbReference>
<evidence type="ECO:0000256" key="10">
    <source>
        <dbReference type="ARBA" id="ARBA00023125"/>
    </source>
</evidence>
<dbReference type="eggNOG" id="COG0749">
    <property type="taxonomic scope" value="Bacteria"/>
</dbReference>
<keyword evidence="11 15" id="KW-0234">DNA repair</keyword>
<evidence type="ECO:0000256" key="5">
    <source>
        <dbReference type="ARBA" id="ARBA00022722"/>
    </source>
</evidence>
<proteinExistence type="inferred from homology"/>
<dbReference type="InterPro" id="IPR036397">
    <property type="entry name" value="RNaseH_sf"/>
</dbReference>
<reference evidence="18 19" key="1">
    <citation type="submission" date="2013-03" db="EMBL/GenBank/DDBJ databases">
        <title>Reference genome for the Human Microbiome Project.</title>
        <authorList>
            <person name="Aqrawi P."/>
            <person name="Ayvaz T."/>
            <person name="Bess C."/>
            <person name="Blankenburg K."/>
            <person name="Coyle M."/>
            <person name="Deng J."/>
            <person name="Forbes L."/>
            <person name="Fowler G."/>
            <person name="Francisco L."/>
            <person name="Fu Q."/>
            <person name="Gibbs R."/>
            <person name="Gross S."/>
            <person name="Gubbala S."/>
            <person name="Hale W."/>
            <person name="Hemphill L."/>
            <person name="Highlander S."/>
            <person name="Hirani K."/>
            <person name="Jackson L."/>
            <person name="Jakkamsetti A."/>
            <person name="Javaid M."/>
            <person name="Jayaseelan J.C."/>
            <person name="Jiang H."/>
            <person name="Joshi V."/>
            <person name="Korchina V."/>
            <person name="Kovar C."/>
            <person name="Lara F."/>
            <person name="Lee S."/>
            <person name="Liu Y."/>
            <person name="Mata R."/>
            <person name="Mathew T."/>
            <person name="Munidasa M."/>
            <person name="Muzny D."/>
            <person name="Nazareth L."/>
            <person name="Ngo R."/>
            <person name="Nguyen L."/>
            <person name="Nguyen N."/>
            <person name="Okwuonu G."/>
            <person name="Ongeri F."/>
            <person name="Palculict T."/>
            <person name="Patil S."/>
            <person name="Petrosino J."/>
            <person name="Pham C."/>
            <person name="Pham P."/>
            <person name="Pu L.-L."/>
            <person name="Qin X."/>
            <person name="Qu J."/>
            <person name="Reid J."/>
            <person name="Ross M."/>
            <person name="Ruth R."/>
            <person name="Saada N."/>
            <person name="San Lucas F."/>
            <person name="Santibanez J."/>
            <person name="Shang Y."/>
            <person name="Simmons D."/>
            <person name="Song X.-Z."/>
            <person name="Tang L.-Y."/>
            <person name="Thornton R."/>
            <person name="Warren J."/>
            <person name="Weissenberger G."/>
            <person name="Wilczek-Boney K."/>
            <person name="Worley K."/>
            <person name="Youmans B."/>
            <person name="Zhang J."/>
            <person name="Zhang L."/>
            <person name="Zhao Z."/>
            <person name="Zhou C."/>
            <person name="Zhu D."/>
            <person name="Zhu Y."/>
        </authorList>
    </citation>
    <scope>NUCLEOTIDE SEQUENCE [LARGE SCALE GENOMIC DNA]</scope>
    <source>
        <strain evidence="18 19">F0333</strain>
    </source>
</reference>
<dbReference type="Gene3D" id="3.30.420.10">
    <property type="entry name" value="Ribonuclease H-like superfamily/Ribonuclease H"/>
    <property type="match status" value="1"/>
</dbReference>
<dbReference type="EMBL" id="AQHZ01000024">
    <property type="protein sequence ID" value="ENO17554.1"/>
    <property type="molecule type" value="Genomic_DNA"/>
</dbReference>